<dbReference type="GO" id="GO:0016020">
    <property type="term" value="C:membrane"/>
    <property type="evidence" value="ECO:0007669"/>
    <property type="project" value="InterPro"/>
</dbReference>
<dbReference type="InterPro" id="IPR000620">
    <property type="entry name" value="EamA_dom"/>
</dbReference>
<feature type="transmembrane region" description="Helical" evidence="1">
    <location>
        <begin position="173"/>
        <end position="193"/>
    </location>
</feature>
<feature type="transmembrane region" description="Helical" evidence="1">
    <location>
        <begin position="100"/>
        <end position="117"/>
    </location>
</feature>
<evidence type="ECO:0000313" key="3">
    <source>
        <dbReference type="EMBL" id="TSJ77074.1"/>
    </source>
</evidence>
<dbReference type="AlphaFoldDB" id="A0A556QKA0"/>
<reference evidence="3 4" key="1">
    <citation type="submission" date="2019-07" db="EMBL/GenBank/DDBJ databases">
        <title>Description of 53C-WASEF.</title>
        <authorList>
            <person name="Pitt A."/>
            <person name="Hahn M.W."/>
        </authorList>
    </citation>
    <scope>NUCLEOTIDE SEQUENCE [LARGE SCALE GENOMIC DNA]</scope>
    <source>
        <strain evidence="3 4">53C-WASEF</strain>
    </source>
</reference>
<dbReference type="PANTHER" id="PTHR22911">
    <property type="entry name" value="ACYL-MALONYL CONDENSING ENZYME-RELATED"/>
    <property type="match status" value="1"/>
</dbReference>
<protein>
    <submittedName>
        <fullName evidence="3">DMT family transporter</fullName>
    </submittedName>
</protein>
<keyword evidence="1" id="KW-1133">Transmembrane helix</keyword>
<dbReference type="SUPFAM" id="SSF103481">
    <property type="entry name" value="Multidrug resistance efflux transporter EmrE"/>
    <property type="match status" value="2"/>
</dbReference>
<dbReference type="RefSeq" id="WP_144230895.1">
    <property type="nucleotide sequence ID" value="NZ_CBCRVV010000011.1"/>
</dbReference>
<dbReference type="OrthoDB" id="190289at2"/>
<evidence type="ECO:0000313" key="4">
    <source>
        <dbReference type="Proteomes" id="UP000315648"/>
    </source>
</evidence>
<feature type="transmembrane region" description="Helical" evidence="1">
    <location>
        <begin position="123"/>
        <end position="140"/>
    </location>
</feature>
<evidence type="ECO:0000256" key="1">
    <source>
        <dbReference type="SAM" id="Phobius"/>
    </source>
</evidence>
<gene>
    <name evidence="3" type="ORF">FPL22_13305</name>
</gene>
<feature type="domain" description="EamA" evidence="2">
    <location>
        <begin position="32"/>
        <end position="162"/>
    </location>
</feature>
<feature type="transmembrane region" description="Helical" evidence="1">
    <location>
        <begin position="33"/>
        <end position="53"/>
    </location>
</feature>
<proteinExistence type="predicted"/>
<organism evidence="3 4">
    <name type="scientific">Rariglobus hedericola</name>
    <dbReference type="NCBI Taxonomy" id="2597822"/>
    <lineage>
        <taxon>Bacteria</taxon>
        <taxon>Pseudomonadati</taxon>
        <taxon>Verrucomicrobiota</taxon>
        <taxon>Opitutia</taxon>
        <taxon>Opitutales</taxon>
        <taxon>Opitutaceae</taxon>
        <taxon>Rariglobus</taxon>
    </lineage>
</organism>
<dbReference type="Proteomes" id="UP000315648">
    <property type="component" value="Unassembled WGS sequence"/>
</dbReference>
<feature type="transmembrane region" description="Helical" evidence="1">
    <location>
        <begin position="147"/>
        <end position="167"/>
    </location>
</feature>
<dbReference type="Gene3D" id="1.10.3730.20">
    <property type="match status" value="1"/>
</dbReference>
<feature type="transmembrane region" description="Helical" evidence="1">
    <location>
        <begin position="205"/>
        <end position="225"/>
    </location>
</feature>
<keyword evidence="1" id="KW-0812">Transmembrane</keyword>
<feature type="transmembrane region" description="Helical" evidence="1">
    <location>
        <begin position="262"/>
        <end position="281"/>
    </location>
</feature>
<dbReference type="InterPro" id="IPR037185">
    <property type="entry name" value="EmrE-like"/>
</dbReference>
<feature type="transmembrane region" description="Helical" evidence="1">
    <location>
        <begin position="287"/>
        <end position="306"/>
    </location>
</feature>
<keyword evidence="1" id="KW-0472">Membrane</keyword>
<sequence>MRRHRTGFVLTTTAMTSVSSPGSTTNRSHRNSILMMLGSAACFITNVLLIRALASFGNVSVWVVVSARFLVGIALVFTLYRREFQPRNLFTNPKLVERGVLGGICTFGFYYTVVHLGAGRATFINNTYVIWGGFFAVFALREHLRPALLTGAVAALLGLGLLTNPFSHGTHTGWLDAFALLNAFGAAWIVVTIRKLHAREHTSTIFAAQCVYGLLICAGPAVAHLPSLTPITASLLILASVSAAAGQLLMTHAFRNLSVSEGSLLQMLVPLGIAIGGVTFFHEHFTALELLGGTLILAGTAASSLMKPAIRS</sequence>
<feature type="transmembrane region" description="Helical" evidence="1">
    <location>
        <begin position="59"/>
        <end position="80"/>
    </location>
</feature>
<accession>A0A556QKA0</accession>
<comment type="caution">
    <text evidence="3">The sequence shown here is derived from an EMBL/GenBank/DDBJ whole genome shotgun (WGS) entry which is preliminary data.</text>
</comment>
<keyword evidence="4" id="KW-1185">Reference proteome</keyword>
<evidence type="ECO:0000259" key="2">
    <source>
        <dbReference type="Pfam" id="PF00892"/>
    </source>
</evidence>
<dbReference type="Pfam" id="PF00892">
    <property type="entry name" value="EamA"/>
    <property type="match status" value="2"/>
</dbReference>
<name>A0A556QKA0_9BACT</name>
<feature type="domain" description="EamA" evidence="2">
    <location>
        <begin position="176"/>
        <end position="302"/>
    </location>
</feature>
<dbReference type="EMBL" id="VMBG01000002">
    <property type="protein sequence ID" value="TSJ77074.1"/>
    <property type="molecule type" value="Genomic_DNA"/>
</dbReference>
<feature type="transmembrane region" description="Helical" evidence="1">
    <location>
        <begin position="231"/>
        <end position="250"/>
    </location>
</feature>